<dbReference type="GO" id="GO:0000398">
    <property type="term" value="P:mRNA splicing, via spliceosome"/>
    <property type="evidence" value="ECO:0007669"/>
    <property type="project" value="InterPro"/>
</dbReference>
<dbReference type="Proteomes" id="UP000267251">
    <property type="component" value="Unassembled WGS sequence"/>
</dbReference>
<dbReference type="GO" id="GO:0071011">
    <property type="term" value="C:precatalytic spliceosome"/>
    <property type="evidence" value="ECO:0007669"/>
    <property type="project" value="TreeGrafter"/>
</dbReference>
<name>A0A4V1IY68_9FUNG</name>
<organism evidence="3 4">
    <name type="scientific">Piptocephalis cylindrospora</name>
    <dbReference type="NCBI Taxonomy" id="1907219"/>
    <lineage>
        <taxon>Eukaryota</taxon>
        <taxon>Fungi</taxon>
        <taxon>Fungi incertae sedis</taxon>
        <taxon>Zoopagomycota</taxon>
        <taxon>Zoopagomycotina</taxon>
        <taxon>Zoopagomycetes</taxon>
        <taxon>Zoopagales</taxon>
        <taxon>Piptocephalidaceae</taxon>
        <taxon>Piptocephalis</taxon>
    </lineage>
</organism>
<evidence type="ECO:0000256" key="1">
    <source>
        <dbReference type="ARBA" id="ARBA00009568"/>
    </source>
</evidence>
<gene>
    <name evidence="3" type="ORF">BJ684DRAFT_9953</name>
</gene>
<dbReference type="GO" id="GO:0005686">
    <property type="term" value="C:U2 snRNP"/>
    <property type="evidence" value="ECO:0007669"/>
    <property type="project" value="TreeGrafter"/>
</dbReference>
<evidence type="ECO:0000313" key="3">
    <source>
        <dbReference type="EMBL" id="RKP13509.1"/>
    </source>
</evidence>
<evidence type="ECO:0000313" key="4">
    <source>
        <dbReference type="Proteomes" id="UP000267251"/>
    </source>
</evidence>
<keyword evidence="4" id="KW-1185">Reference proteome</keyword>
<dbReference type="PANTHER" id="PTHR20978">
    <property type="entry name" value="SPLICING FACTOR 3B SUBUNIT 5"/>
    <property type="match status" value="1"/>
</dbReference>
<sequence length="91" mass="10272">DKININSQLEHLQSKYVGTGHADITKYEWLVNQHRDSSALYVAQPGLVSYFAIAEGETAARTRMNLLERMLQPCGPPPPKAEEDVMEEEED</sequence>
<dbReference type="InterPro" id="IPR017089">
    <property type="entry name" value="Splicing_factor_3B_subunit_5"/>
</dbReference>
<proteinExistence type="inferred from homology"/>
<comment type="similarity">
    <text evidence="1">Belongs to the SF3B5 family.</text>
</comment>
<dbReference type="InterPro" id="IPR009846">
    <property type="entry name" value="SF3b5/RDS3-10"/>
</dbReference>
<feature type="region of interest" description="Disordered" evidence="2">
    <location>
        <begin position="70"/>
        <end position="91"/>
    </location>
</feature>
<evidence type="ECO:0000256" key="2">
    <source>
        <dbReference type="SAM" id="MobiDB-lite"/>
    </source>
</evidence>
<accession>A0A4V1IY68</accession>
<dbReference type="OrthoDB" id="274726at2759"/>
<dbReference type="AlphaFoldDB" id="A0A4V1IY68"/>
<protein>
    <submittedName>
        <fullName evidence="3">Splicing factor 3B subunit 5/RDS3 complex subunit 10</fullName>
    </submittedName>
</protein>
<dbReference type="PIRSF" id="PIRSF037010">
    <property type="entry name" value="Splicing_factor_3B_subunit_5"/>
    <property type="match status" value="1"/>
</dbReference>
<reference evidence="4" key="1">
    <citation type="journal article" date="2018" name="Nat. Microbiol.">
        <title>Leveraging single-cell genomics to expand the fungal tree of life.</title>
        <authorList>
            <person name="Ahrendt S.R."/>
            <person name="Quandt C.A."/>
            <person name="Ciobanu D."/>
            <person name="Clum A."/>
            <person name="Salamov A."/>
            <person name="Andreopoulos B."/>
            <person name="Cheng J.F."/>
            <person name="Woyke T."/>
            <person name="Pelin A."/>
            <person name="Henrissat B."/>
            <person name="Reynolds N.K."/>
            <person name="Benny G.L."/>
            <person name="Smith M.E."/>
            <person name="James T.Y."/>
            <person name="Grigoriev I.V."/>
        </authorList>
    </citation>
    <scope>NUCLEOTIDE SEQUENCE [LARGE SCALE GENOMIC DNA]</scope>
</reference>
<dbReference type="PANTHER" id="PTHR20978:SF0">
    <property type="entry name" value="SPLICING FACTOR 3B SUBUNIT 5"/>
    <property type="match status" value="1"/>
</dbReference>
<feature type="non-terminal residue" evidence="3">
    <location>
        <position position="1"/>
    </location>
</feature>
<dbReference type="EMBL" id="KZ988004">
    <property type="protein sequence ID" value="RKP13509.1"/>
    <property type="molecule type" value="Genomic_DNA"/>
</dbReference>
<dbReference type="Pfam" id="PF07189">
    <property type="entry name" value="SF3b10"/>
    <property type="match status" value="1"/>
</dbReference>